<organism evidence="1 2">
    <name type="scientific">Candidatus Hakubella thermalkaliphila</name>
    <dbReference type="NCBI Taxonomy" id="2754717"/>
    <lineage>
        <taxon>Bacteria</taxon>
        <taxon>Bacillati</taxon>
        <taxon>Actinomycetota</taxon>
        <taxon>Actinomycetota incertae sedis</taxon>
        <taxon>Candidatus Hakubellales</taxon>
        <taxon>Candidatus Hakubellaceae</taxon>
        <taxon>Candidatus Hakubella</taxon>
    </lineage>
</organism>
<sequence>MDGRSYARAAGGSEIGVSWIKKEVGHGHKQNPRLLYWLARLMGDVSAVQKGKVGRRVTRRLAGKATGKALRKLFR</sequence>
<name>A0A6V8NMU2_9ACTN</name>
<comment type="caution">
    <text evidence="1">The sequence shown here is derived from an EMBL/GenBank/DDBJ whole genome shotgun (WGS) entry which is preliminary data.</text>
</comment>
<reference evidence="1 2" key="1">
    <citation type="journal article" date="2020" name="Front. Microbiol.">
        <title>Single-cell genomics of novel Actinobacteria with the Wood-Ljungdahl pathway discovered in a serpentinizing system.</title>
        <authorList>
            <person name="Merino N."/>
            <person name="Kawai M."/>
            <person name="Boyd E.S."/>
            <person name="Colman D.R."/>
            <person name="McGlynn S.E."/>
            <person name="Nealson K.H."/>
            <person name="Kurokawa K."/>
            <person name="Hongoh Y."/>
        </authorList>
    </citation>
    <scope>NUCLEOTIDE SEQUENCE [LARGE SCALE GENOMIC DNA]</scope>
    <source>
        <strain evidence="1 2">S06</strain>
    </source>
</reference>
<evidence type="ECO:0000313" key="2">
    <source>
        <dbReference type="Proteomes" id="UP000580051"/>
    </source>
</evidence>
<proteinExistence type="predicted"/>
<dbReference type="Proteomes" id="UP000580051">
    <property type="component" value="Unassembled WGS sequence"/>
</dbReference>
<protein>
    <submittedName>
        <fullName evidence="1">Uncharacterized protein</fullName>
    </submittedName>
</protein>
<dbReference type="AlphaFoldDB" id="A0A6V8NMU2"/>
<evidence type="ECO:0000313" key="1">
    <source>
        <dbReference type="EMBL" id="GFP21433.1"/>
    </source>
</evidence>
<gene>
    <name evidence="1" type="ORF">HKBW3S06_00660</name>
</gene>
<accession>A0A6V8NMU2</accession>
<dbReference type="EMBL" id="BLRV01000047">
    <property type="protein sequence ID" value="GFP21433.1"/>
    <property type="molecule type" value="Genomic_DNA"/>
</dbReference>